<feature type="compositionally biased region" description="Polar residues" evidence="1">
    <location>
        <begin position="170"/>
        <end position="179"/>
    </location>
</feature>
<dbReference type="InterPro" id="IPR002523">
    <property type="entry name" value="MgTranspt_CorA/ZnTranspt_ZntB"/>
</dbReference>
<keyword evidence="2" id="KW-0812">Transmembrane</keyword>
<sequence>MSLPTPTAEPGPTTPSKKWRDWFRRPTPREQPTERIPLSDITSSSRSPAQEGQADTKTAAKNSRLKFATTAARLHPDDLPDDYEPTEVYRGLDEYVHARRVARRRARRMRTRHRDDAEDSDSDSGSSSSSASSDSSGPIARLRAFFGDSSDSSSSSSSSSEDESSDSDASTDNMSMHSRATQDDGVSVNSSRSRRDSSAVNTPSASTAFSPWTPRISALTGTRKRKKKKKQKKTKEKPLHMVKASRMARRNARRLRELSGGVTEYTLFAPTGDNEPNNIKTQSWKVVMARLNTYFDYHKQQDGHAGDLGLPTSDRGPILSESLISPLMNDEADLALPPPALDPSQPVQQSVASQSPSETWEIEEEQMTGRHMSDIPLTPFIRSNATGHPPSSSMLFGGLVSSHSPTHQDSSMDAQTATHKRLPVSPIMEEADQLDGFMLPEAALDVDEKHTHSPKKPSPTTEAIIKSSLRSEPWWLDIRCPTYKDMQQLSLHFPLHPLTVEDILKQEQREKIESFERLGYYFVVVRAMDENYFRFTKVQPKPSSEMNTPSFSPALLEEQKIPVKNEEAVHEAHTSELDDGRIHIEMVKSDEAKEGLEGLGAGSMSLYIVVFTHGVLTFHFEDLSRHTERVRQRLNSSVVPVEHNADWIVHGLYDSIVDAFTPYVQFLQTEVEYVEYLSNDLSMSPFASENTQDERKKARKRGIPTVFAKKRNKDTNNNVFQENILRNLPQVNAEYVEYLAQRAKKIRSYSTHDVMQQSHFILRLTRVREVVMGLNRLLTPKLDVVRAVRKRLLEQHGLFGEDRIISMYFDDIFDHVSSMLVQLQDRDSGLSNTHSSFLYRTTLNDQRFHIVMGKRLSIMTCVLAIVFLSQFTCSLFGMNIYIPAMNQENELRPNQPLHPYFHAFGGLIGALIVYPFLVYAFYISLRKRAKARSKKKLERW</sequence>
<feature type="compositionally biased region" description="Basic and acidic residues" evidence="1">
    <location>
        <begin position="18"/>
        <end position="33"/>
    </location>
</feature>
<keyword evidence="2" id="KW-1133">Transmembrane helix</keyword>
<gene>
    <name evidence="3" type="ORF">Malapachy_1006</name>
</gene>
<feature type="transmembrane region" description="Helical" evidence="2">
    <location>
        <begin position="598"/>
        <end position="620"/>
    </location>
</feature>
<dbReference type="GO" id="GO:0016020">
    <property type="term" value="C:membrane"/>
    <property type="evidence" value="ECO:0007669"/>
    <property type="project" value="InterPro"/>
</dbReference>
<dbReference type="VEuPathDB" id="FungiDB:Malapachy_1006"/>
<keyword evidence="2" id="KW-0472">Membrane</keyword>
<protein>
    <recommendedName>
        <fullName evidence="5">Cora-domain-containing protein</fullName>
    </recommendedName>
</protein>
<dbReference type="EMBL" id="LGAV01000003">
    <property type="protein sequence ID" value="KOS14680.1"/>
    <property type="molecule type" value="Genomic_DNA"/>
</dbReference>
<feature type="transmembrane region" description="Helical" evidence="2">
    <location>
        <begin position="856"/>
        <end position="882"/>
    </location>
</feature>
<dbReference type="GeneID" id="28727393"/>
<feature type="transmembrane region" description="Helical" evidence="2">
    <location>
        <begin position="902"/>
        <end position="925"/>
    </location>
</feature>
<evidence type="ECO:0000313" key="4">
    <source>
        <dbReference type="Proteomes" id="UP000037751"/>
    </source>
</evidence>
<organism evidence="3 4">
    <name type="scientific">Malassezia pachydermatis</name>
    <dbReference type="NCBI Taxonomy" id="77020"/>
    <lineage>
        <taxon>Eukaryota</taxon>
        <taxon>Fungi</taxon>
        <taxon>Dikarya</taxon>
        <taxon>Basidiomycota</taxon>
        <taxon>Ustilaginomycotina</taxon>
        <taxon>Malasseziomycetes</taxon>
        <taxon>Malasseziales</taxon>
        <taxon>Malasseziaceae</taxon>
        <taxon>Malassezia</taxon>
    </lineage>
</organism>
<dbReference type="InterPro" id="IPR045861">
    <property type="entry name" value="CorA_cytoplasmic_dom"/>
</dbReference>
<accession>A0A0M8MVM0</accession>
<dbReference type="Pfam" id="PF01544">
    <property type="entry name" value="CorA"/>
    <property type="match status" value="1"/>
</dbReference>
<dbReference type="GO" id="GO:0010961">
    <property type="term" value="P:intracellular magnesium ion homeostasis"/>
    <property type="evidence" value="ECO:0007669"/>
    <property type="project" value="TreeGrafter"/>
</dbReference>
<reference evidence="3 4" key="1">
    <citation type="submission" date="2015-07" db="EMBL/GenBank/DDBJ databases">
        <title>Draft Genome Sequence of Malassezia furfur CBS1878 and Malassezia pachydermatis CBS1879.</title>
        <authorList>
            <person name="Triana S."/>
            <person name="Ohm R."/>
            <person name="Gonzalez A."/>
            <person name="DeCock H."/>
            <person name="Restrepo S."/>
            <person name="Celis A."/>
        </authorList>
    </citation>
    <scope>NUCLEOTIDE SEQUENCE [LARGE SCALE GENOMIC DNA]</scope>
    <source>
        <strain evidence="3 4">CBS 1879</strain>
    </source>
</reference>
<feature type="region of interest" description="Disordered" evidence="1">
    <location>
        <begin position="1"/>
        <end position="250"/>
    </location>
</feature>
<feature type="compositionally biased region" description="Low complexity" evidence="1">
    <location>
        <begin position="342"/>
        <end position="357"/>
    </location>
</feature>
<feature type="compositionally biased region" description="Basic residues" evidence="1">
    <location>
        <begin position="98"/>
        <end position="112"/>
    </location>
</feature>
<evidence type="ECO:0000256" key="1">
    <source>
        <dbReference type="SAM" id="MobiDB-lite"/>
    </source>
</evidence>
<dbReference type="PANTHER" id="PTHR21535:SF90">
    <property type="entry name" value="CORA METAL ION TRANSPORTER"/>
    <property type="match status" value="1"/>
</dbReference>
<feature type="compositionally biased region" description="Basic residues" evidence="1">
    <location>
        <begin position="222"/>
        <end position="235"/>
    </location>
</feature>
<dbReference type="GO" id="GO:0015095">
    <property type="term" value="F:magnesium ion transmembrane transporter activity"/>
    <property type="evidence" value="ECO:0007669"/>
    <property type="project" value="TreeGrafter"/>
</dbReference>
<feature type="compositionally biased region" description="Polar residues" evidence="1">
    <location>
        <begin position="201"/>
        <end position="210"/>
    </location>
</feature>
<dbReference type="Gene3D" id="3.30.460.20">
    <property type="entry name" value="CorA soluble domain-like"/>
    <property type="match status" value="1"/>
</dbReference>
<feature type="region of interest" description="Disordered" evidence="1">
    <location>
        <begin position="336"/>
        <end position="358"/>
    </location>
</feature>
<dbReference type="SUPFAM" id="SSF143865">
    <property type="entry name" value="CorA soluble domain-like"/>
    <property type="match status" value="1"/>
</dbReference>
<feature type="compositionally biased region" description="Low complexity" evidence="1">
    <location>
        <begin position="148"/>
        <end position="159"/>
    </location>
</feature>
<proteinExistence type="predicted"/>
<evidence type="ECO:0008006" key="5">
    <source>
        <dbReference type="Google" id="ProtNLM"/>
    </source>
</evidence>
<dbReference type="OrthoDB" id="29879at2759"/>
<evidence type="ECO:0000256" key="2">
    <source>
        <dbReference type="SAM" id="Phobius"/>
    </source>
</evidence>
<evidence type="ECO:0000313" key="3">
    <source>
        <dbReference type="EMBL" id="KOS14680.1"/>
    </source>
</evidence>
<dbReference type="RefSeq" id="XP_017992312.1">
    <property type="nucleotide sequence ID" value="XM_018135518.1"/>
</dbReference>
<dbReference type="AlphaFoldDB" id="A0A0M8MVM0"/>
<feature type="compositionally biased region" description="Polar residues" evidence="1">
    <location>
        <begin position="40"/>
        <end position="61"/>
    </location>
</feature>
<dbReference type="PANTHER" id="PTHR21535">
    <property type="entry name" value="MAGNESIUM AND COBALT TRANSPORT PROTEIN/MITOCHONDRIAL IMPORT INNER MEMBRANE TRANSLOCASE SUBUNIT TIM8"/>
    <property type="match status" value="1"/>
</dbReference>
<keyword evidence="4" id="KW-1185">Reference proteome</keyword>
<dbReference type="Gene3D" id="1.20.58.340">
    <property type="entry name" value="Magnesium transport protein CorA, transmembrane region"/>
    <property type="match status" value="1"/>
</dbReference>
<dbReference type="STRING" id="77020.A0A0M8MVM0"/>
<name>A0A0M8MVM0_9BASI</name>
<comment type="caution">
    <text evidence="3">The sequence shown here is derived from an EMBL/GenBank/DDBJ whole genome shotgun (WGS) entry which is preliminary data.</text>
</comment>
<feature type="compositionally biased region" description="Low complexity" evidence="1">
    <location>
        <begin position="123"/>
        <end position="137"/>
    </location>
</feature>
<dbReference type="Proteomes" id="UP000037751">
    <property type="component" value="Unassembled WGS sequence"/>
</dbReference>